<name>A0ABY8RD58_9FLAO</name>
<keyword evidence="2" id="KW-1185">Reference proteome</keyword>
<sequence>MSTRTLSKGEKLNWKPLSTVVSVKISAKNLKGRKVVASAVSPKRVVH</sequence>
<accession>A0ABY8RD58</accession>
<dbReference type="Proteomes" id="UP001241656">
    <property type="component" value="Chromosome"/>
</dbReference>
<gene>
    <name evidence="1" type="ORF">QGN23_00615</name>
</gene>
<protein>
    <submittedName>
        <fullName evidence="1">Uncharacterized protein</fullName>
    </submittedName>
</protein>
<dbReference type="RefSeq" id="WP_282905120.1">
    <property type="nucleotide sequence ID" value="NZ_CP124855.1"/>
</dbReference>
<proteinExistence type="predicted"/>
<reference evidence="1 2" key="1">
    <citation type="submission" date="2023-05" db="EMBL/GenBank/DDBJ databases">
        <title>Genomic insight into Chryseobacterium sp. wdc7 isolated forest soil (Gotjawal).</title>
        <authorList>
            <person name="Park S.-J."/>
        </authorList>
    </citation>
    <scope>NUCLEOTIDE SEQUENCE [LARGE SCALE GENOMIC DNA]</scope>
    <source>
        <strain evidence="2">wdc7</strain>
    </source>
</reference>
<evidence type="ECO:0000313" key="2">
    <source>
        <dbReference type="Proteomes" id="UP001241656"/>
    </source>
</evidence>
<evidence type="ECO:0000313" key="1">
    <source>
        <dbReference type="EMBL" id="WHF51796.1"/>
    </source>
</evidence>
<organism evidence="1 2">
    <name type="scientific">Chryseobacterium gotjawalense</name>
    <dbReference type="NCBI Taxonomy" id="3042315"/>
    <lineage>
        <taxon>Bacteria</taxon>
        <taxon>Pseudomonadati</taxon>
        <taxon>Bacteroidota</taxon>
        <taxon>Flavobacteriia</taxon>
        <taxon>Flavobacteriales</taxon>
        <taxon>Weeksellaceae</taxon>
        <taxon>Chryseobacterium group</taxon>
        <taxon>Chryseobacterium</taxon>
    </lineage>
</organism>
<dbReference type="EMBL" id="CP124855">
    <property type="protein sequence ID" value="WHF51796.1"/>
    <property type="molecule type" value="Genomic_DNA"/>
</dbReference>